<evidence type="ECO:0000313" key="1">
    <source>
        <dbReference type="EMBL" id="RIB03249.1"/>
    </source>
</evidence>
<dbReference type="Proteomes" id="UP000266673">
    <property type="component" value="Unassembled WGS sequence"/>
</dbReference>
<gene>
    <name evidence="1" type="ORF">C2G38_2024878</name>
</gene>
<accession>A0A397U398</accession>
<keyword evidence="2" id="KW-1185">Reference proteome</keyword>
<dbReference type="EMBL" id="QKWP01002467">
    <property type="protein sequence ID" value="RIB03249.1"/>
    <property type="molecule type" value="Genomic_DNA"/>
</dbReference>
<proteinExistence type="predicted"/>
<organism evidence="1 2">
    <name type="scientific">Gigaspora rosea</name>
    <dbReference type="NCBI Taxonomy" id="44941"/>
    <lineage>
        <taxon>Eukaryota</taxon>
        <taxon>Fungi</taxon>
        <taxon>Fungi incertae sedis</taxon>
        <taxon>Mucoromycota</taxon>
        <taxon>Glomeromycotina</taxon>
        <taxon>Glomeromycetes</taxon>
        <taxon>Diversisporales</taxon>
        <taxon>Gigasporaceae</taxon>
        <taxon>Gigaspora</taxon>
    </lineage>
</organism>
<dbReference type="AlphaFoldDB" id="A0A397U398"/>
<sequence length="61" mass="6968">MIWTIILRFIIADISQEGRKVFYFGVKERLHLMLKSMFVTLLTDKGGSEESSLTKSSSEAK</sequence>
<comment type="caution">
    <text evidence="1">The sequence shown here is derived from an EMBL/GenBank/DDBJ whole genome shotgun (WGS) entry which is preliminary data.</text>
</comment>
<evidence type="ECO:0000313" key="2">
    <source>
        <dbReference type="Proteomes" id="UP000266673"/>
    </source>
</evidence>
<protein>
    <submittedName>
        <fullName evidence="1">Uncharacterized protein</fullName>
    </submittedName>
</protein>
<name>A0A397U398_9GLOM</name>
<feature type="non-terminal residue" evidence="1">
    <location>
        <position position="61"/>
    </location>
</feature>
<reference evidence="1 2" key="1">
    <citation type="submission" date="2018-06" db="EMBL/GenBank/DDBJ databases">
        <title>Comparative genomics reveals the genomic features of Rhizophagus irregularis, R. cerebriforme, R. diaphanum and Gigaspora rosea, and their symbiotic lifestyle signature.</title>
        <authorList>
            <person name="Morin E."/>
            <person name="San Clemente H."/>
            <person name="Chen E.C.H."/>
            <person name="De La Providencia I."/>
            <person name="Hainaut M."/>
            <person name="Kuo A."/>
            <person name="Kohler A."/>
            <person name="Murat C."/>
            <person name="Tang N."/>
            <person name="Roy S."/>
            <person name="Loubradou J."/>
            <person name="Henrissat B."/>
            <person name="Grigoriev I.V."/>
            <person name="Corradi N."/>
            <person name="Roux C."/>
            <person name="Martin F.M."/>
        </authorList>
    </citation>
    <scope>NUCLEOTIDE SEQUENCE [LARGE SCALE GENOMIC DNA]</scope>
    <source>
        <strain evidence="1 2">DAOM 194757</strain>
    </source>
</reference>